<reference evidence="2 3" key="1">
    <citation type="journal article" date="2015" name="Plant Cell">
        <title>Oil accumulation by the oleaginous diatom Fistulifera solaris as revealed by the genome and transcriptome.</title>
        <authorList>
            <person name="Tanaka T."/>
            <person name="Maeda Y."/>
            <person name="Veluchamy A."/>
            <person name="Tanaka M."/>
            <person name="Abida H."/>
            <person name="Marechal E."/>
            <person name="Bowler C."/>
            <person name="Muto M."/>
            <person name="Sunaga Y."/>
            <person name="Tanaka M."/>
            <person name="Yoshino T."/>
            <person name="Taniguchi T."/>
            <person name="Fukuda Y."/>
            <person name="Nemoto M."/>
            <person name="Matsumoto M."/>
            <person name="Wong P.S."/>
            <person name="Aburatani S."/>
            <person name="Fujibuchi W."/>
        </authorList>
    </citation>
    <scope>NUCLEOTIDE SEQUENCE [LARGE SCALE GENOMIC DNA]</scope>
    <source>
        <strain evidence="2 3">JPCC DA0580</strain>
    </source>
</reference>
<proteinExistence type="predicted"/>
<comment type="caution">
    <text evidence="2">The sequence shown here is derived from an EMBL/GenBank/DDBJ whole genome shotgun (WGS) entry which is preliminary data.</text>
</comment>
<dbReference type="Proteomes" id="UP000198406">
    <property type="component" value="Unassembled WGS sequence"/>
</dbReference>
<evidence type="ECO:0000256" key="1">
    <source>
        <dbReference type="SAM" id="SignalP"/>
    </source>
</evidence>
<feature type="chain" id="PRO_5012102661" description="Saposin B-type domain-containing protein" evidence="1">
    <location>
        <begin position="18"/>
        <end position="162"/>
    </location>
</feature>
<evidence type="ECO:0000313" key="3">
    <source>
        <dbReference type="Proteomes" id="UP000198406"/>
    </source>
</evidence>
<dbReference type="EMBL" id="BDSP01000083">
    <property type="protein sequence ID" value="GAX14771.1"/>
    <property type="molecule type" value="Genomic_DNA"/>
</dbReference>
<keyword evidence="1" id="KW-0732">Signal</keyword>
<dbReference type="InParanoid" id="A0A1Z5JLW8"/>
<organism evidence="2 3">
    <name type="scientific">Fistulifera solaris</name>
    <name type="common">Oleaginous diatom</name>
    <dbReference type="NCBI Taxonomy" id="1519565"/>
    <lineage>
        <taxon>Eukaryota</taxon>
        <taxon>Sar</taxon>
        <taxon>Stramenopiles</taxon>
        <taxon>Ochrophyta</taxon>
        <taxon>Bacillariophyta</taxon>
        <taxon>Bacillariophyceae</taxon>
        <taxon>Bacillariophycidae</taxon>
        <taxon>Naviculales</taxon>
        <taxon>Naviculaceae</taxon>
        <taxon>Fistulifera</taxon>
    </lineage>
</organism>
<evidence type="ECO:0008006" key="4">
    <source>
        <dbReference type="Google" id="ProtNLM"/>
    </source>
</evidence>
<keyword evidence="3" id="KW-1185">Reference proteome</keyword>
<evidence type="ECO:0000313" key="2">
    <source>
        <dbReference type="EMBL" id="GAX14771.1"/>
    </source>
</evidence>
<dbReference type="AlphaFoldDB" id="A0A1Z5JLW8"/>
<protein>
    <recommendedName>
        <fullName evidence="4">Saposin B-type domain-containing protein</fullName>
    </recommendedName>
</protein>
<gene>
    <name evidence="2" type="ORF">FisN_25Lh035</name>
</gene>
<feature type="signal peptide" evidence="1">
    <location>
        <begin position="1"/>
        <end position="17"/>
    </location>
</feature>
<name>A0A1Z5JLW8_FISSO</name>
<sequence>MKFLLVSLLSTLASVTGQLTEPPEMVVYFVNEQANATVCNSSELAYISNAMLPDLDSTLLANNFEAPDWEVSDNNDDDRRKLTSSNCDFCRRYYTASLCKAMFNCRIRRQLRKLDEDSDDDDLGSELLEDCEESIAALSTNTALSLSCQAAISDATCHVEFV</sequence>
<accession>A0A1Z5JLW8</accession>